<reference evidence="4" key="1">
    <citation type="journal article" date="2019" name="Int. J. Syst. Evol. Microbiol.">
        <title>The Global Catalogue of Microorganisms (GCM) 10K type strain sequencing project: providing services to taxonomists for standard genome sequencing and annotation.</title>
        <authorList>
            <consortium name="The Broad Institute Genomics Platform"/>
            <consortium name="The Broad Institute Genome Sequencing Center for Infectious Disease"/>
            <person name="Wu L."/>
            <person name="Ma J."/>
        </authorList>
    </citation>
    <scope>NUCLEOTIDE SEQUENCE [LARGE SCALE GENOMIC DNA]</scope>
    <source>
        <strain evidence="4">CCUG 56698</strain>
    </source>
</reference>
<dbReference type="CDD" id="cd03786">
    <property type="entry name" value="GTB_UDP-GlcNAc_2-Epimerase"/>
    <property type="match status" value="1"/>
</dbReference>
<evidence type="ECO:0000313" key="4">
    <source>
        <dbReference type="Proteomes" id="UP001596527"/>
    </source>
</evidence>
<sequence>MRVVSVVGARPQFVKLAPVAHAFSRAGVDHAIIHTGQHYDPMLSEVFFEELGIPAPDVHLGIGSGSHGHQTGRMLEALDDAIPGLAPDWVLVYGDTNSTLAAALCAVKTHLPVAHLEAGLRSFDRAMPEEINRVLTDHAADLLLAPTSVAAEHLADEGLGARTMVVGDVMTDVLLDTRDAVAGAPSPLARELGVEPGAYSVATIHRPQNTDDPARLRRVLGSLAAVGHPVVLLAHPRLVARCAEYGIPLLPSPEDPGVCGPSPLDGGGCLLVHRPLGYRELVASVLAARGVITDSGGLQKEAFLLRVPATTVRPTTEWVETVDLGWNVLVGPGPDLVSAATRPRPEDTGAAPYGDGHTADRVARVLAERAG</sequence>
<dbReference type="RefSeq" id="WP_380973623.1">
    <property type="nucleotide sequence ID" value="NZ_JBHTEF010000001.1"/>
</dbReference>
<comment type="caution">
    <text evidence="3">The sequence shown here is derived from an EMBL/GenBank/DDBJ whole genome shotgun (WGS) entry which is preliminary data.</text>
</comment>
<keyword evidence="4" id="KW-1185">Reference proteome</keyword>
<comment type="similarity">
    <text evidence="1">Belongs to the UDP-N-acetylglucosamine 2-epimerase family.</text>
</comment>
<name>A0ABW2SN66_9ACTO</name>
<keyword evidence="1 3" id="KW-0413">Isomerase</keyword>
<dbReference type="EMBL" id="JBHTEF010000001">
    <property type="protein sequence ID" value="MFC7580946.1"/>
    <property type="molecule type" value="Genomic_DNA"/>
</dbReference>
<dbReference type="GO" id="GO:0008761">
    <property type="term" value="F:UDP-N-acetylglucosamine 2-epimerase activity"/>
    <property type="evidence" value="ECO:0007669"/>
    <property type="project" value="UniProtKB-EC"/>
</dbReference>
<dbReference type="SUPFAM" id="SSF53756">
    <property type="entry name" value="UDP-Glycosyltransferase/glycogen phosphorylase"/>
    <property type="match status" value="1"/>
</dbReference>
<evidence type="ECO:0000259" key="2">
    <source>
        <dbReference type="Pfam" id="PF02350"/>
    </source>
</evidence>
<proteinExistence type="inferred from homology"/>
<dbReference type="PANTHER" id="PTHR43174">
    <property type="entry name" value="UDP-N-ACETYLGLUCOSAMINE 2-EPIMERASE"/>
    <property type="match status" value="1"/>
</dbReference>
<evidence type="ECO:0000313" key="3">
    <source>
        <dbReference type="EMBL" id="MFC7580946.1"/>
    </source>
</evidence>
<dbReference type="InterPro" id="IPR003331">
    <property type="entry name" value="UDP_GlcNAc_Epimerase_2_dom"/>
</dbReference>
<dbReference type="EC" id="5.1.3.14" evidence="3"/>
<dbReference type="Proteomes" id="UP001596527">
    <property type="component" value="Unassembled WGS sequence"/>
</dbReference>
<dbReference type="Pfam" id="PF02350">
    <property type="entry name" value="Epimerase_2"/>
    <property type="match status" value="1"/>
</dbReference>
<dbReference type="PANTHER" id="PTHR43174:SF1">
    <property type="entry name" value="UDP-N-ACETYLGLUCOSAMINE 2-EPIMERASE"/>
    <property type="match status" value="1"/>
</dbReference>
<gene>
    <name evidence="3" type="ORF">ACFQWG_07015</name>
</gene>
<protein>
    <submittedName>
        <fullName evidence="3">UDP-N-acetyl glucosamine 2-epimerase</fullName>
        <ecNumber evidence="3">5.1.3.14</ecNumber>
    </submittedName>
</protein>
<accession>A0ABW2SN66</accession>
<dbReference type="InterPro" id="IPR029767">
    <property type="entry name" value="WecB-like"/>
</dbReference>
<feature type="domain" description="UDP-N-acetylglucosamine 2-epimerase" evidence="2">
    <location>
        <begin position="25"/>
        <end position="366"/>
    </location>
</feature>
<organism evidence="3 4">
    <name type="scientific">Schaalia naturae</name>
    <dbReference type="NCBI Taxonomy" id="635203"/>
    <lineage>
        <taxon>Bacteria</taxon>
        <taxon>Bacillati</taxon>
        <taxon>Actinomycetota</taxon>
        <taxon>Actinomycetes</taxon>
        <taxon>Actinomycetales</taxon>
        <taxon>Actinomycetaceae</taxon>
        <taxon>Schaalia</taxon>
    </lineage>
</organism>
<dbReference type="Gene3D" id="3.40.50.2000">
    <property type="entry name" value="Glycogen Phosphorylase B"/>
    <property type="match status" value="2"/>
</dbReference>
<evidence type="ECO:0000256" key="1">
    <source>
        <dbReference type="RuleBase" id="RU003513"/>
    </source>
</evidence>